<dbReference type="GO" id="GO:0005840">
    <property type="term" value="C:ribosome"/>
    <property type="evidence" value="ECO:0007669"/>
    <property type="project" value="UniProtKB-KW"/>
</dbReference>
<evidence type="ECO:0000259" key="1">
    <source>
        <dbReference type="Pfam" id="PF01248"/>
    </source>
</evidence>
<dbReference type="RefSeq" id="WP_025909720.1">
    <property type="nucleotide sequence ID" value="NZ_KQ758652.1"/>
</dbReference>
<dbReference type="Pfam" id="PF01248">
    <property type="entry name" value="Ribosomal_L7Ae"/>
    <property type="match status" value="1"/>
</dbReference>
<dbReference type="EMBL" id="LNQP01000036">
    <property type="protein sequence ID" value="KSU87735.1"/>
    <property type="molecule type" value="Genomic_DNA"/>
</dbReference>
<dbReference type="Proteomes" id="UP000053681">
    <property type="component" value="Unassembled WGS sequence"/>
</dbReference>
<dbReference type="SUPFAM" id="SSF55315">
    <property type="entry name" value="L30e-like"/>
    <property type="match status" value="1"/>
</dbReference>
<dbReference type="GeneID" id="93684644"/>
<keyword evidence="2" id="KW-0687">Ribonucleoprotein</keyword>
<comment type="caution">
    <text evidence="2">The sequence shown here is derived from an EMBL/GenBank/DDBJ whole genome shotgun (WGS) entry which is preliminary data.</text>
</comment>
<sequence>MSYEKVSQADHIIVGTKQTVKALKKGIVKEVILADNADTYITDLVVKVAVQENTPYSFVNSMKELGKACGIEVDAAAVAIIS</sequence>
<evidence type="ECO:0000313" key="3">
    <source>
        <dbReference type="Proteomes" id="UP000053681"/>
    </source>
</evidence>
<evidence type="ECO:0000313" key="2">
    <source>
        <dbReference type="EMBL" id="KSU87735.1"/>
    </source>
</evidence>
<keyword evidence="2" id="KW-0689">Ribosomal protein</keyword>
<dbReference type="AlphaFoldDB" id="A0A0V8JKZ3"/>
<accession>A0A0V8JKZ3</accession>
<name>A0A0V8JKZ3_9BACI</name>
<feature type="domain" description="Ribosomal protein eL8/eL30/eS12/Gadd45" evidence="1">
    <location>
        <begin position="4"/>
        <end position="81"/>
    </location>
</feature>
<dbReference type="Gene3D" id="3.30.1330.30">
    <property type="match status" value="1"/>
</dbReference>
<protein>
    <submittedName>
        <fullName evidence="2">50S ribosomal protein L7</fullName>
    </submittedName>
</protein>
<keyword evidence="3" id="KW-1185">Reference proteome</keyword>
<dbReference type="InterPro" id="IPR004038">
    <property type="entry name" value="Ribosomal_eL8/eL30/eS12/Gad45"/>
</dbReference>
<organism evidence="2 3">
    <name type="scientific">Priestia veravalensis</name>
    <dbReference type="NCBI Taxonomy" id="1414648"/>
    <lineage>
        <taxon>Bacteria</taxon>
        <taxon>Bacillati</taxon>
        <taxon>Bacillota</taxon>
        <taxon>Bacilli</taxon>
        <taxon>Bacillales</taxon>
        <taxon>Bacillaceae</taxon>
        <taxon>Priestia</taxon>
    </lineage>
</organism>
<dbReference type="NCBIfam" id="NF010125">
    <property type="entry name" value="PRK13602.1"/>
    <property type="match status" value="1"/>
</dbReference>
<dbReference type="PRINTS" id="PR00884">
    <property type="entry name" value="RIBOSOMALHS6"/>
</dbReference>
<proteinExistence type="predicted"/>
<gene>
    <name evidence="2" type="ORF">AS180_11540</name>
</gene>
<dbReference type="InterPro" id="IPR029064">
    <property type="entry name" value="Ribosomal_eL30-like_sf"/>
</dbReference>
<reference evidence="2 3" key="1">
    <citation type="submission" date="2015-11" db="EMBL/GenBank/DDBJ databases">
        <title>Bacillus caseinolyticus sp nov.</title>
        <authorList>
            <person name="Dastager S.G."/>
            <person name="Mawlankar R."/>
        </authorList>
    </citation>
    <scope>NUCLEOTIDE SEQUENCE [LARGE SCALE GENOMIC DNA]</scope>
    <source>
        <strain evidence="2 3">SGD-V-76</strain>
    </source>
</reference>